<reference evidence="2 3" key="1">
    <citation type="submission" date="2017-10" db="EMBL/GenBank/DDBJ databases">
        <title>Two draft genome sequences of Pusillimonas sp. strains isolated from a nitrate- and radionuclide-contaminated groundwater in Russia.</title>
        <authorList>
            <person name="Grouzdev D.S."/>
            <person name="Tourova T.P."/>
            <person name="Goeva M.A."/>
            <person name="Babich T.L."/>
            <person name="Sokolova D.S."/>
            <person name="Abdullin R."/>
            <person name="Poltaraus A.B."/>
            <person name="Toshchakov S.V."/>
            <person name="Nazina T.N."/>
        </authorList>
    </citation>
    <scope>NUCLEOTIDE SEQUENCE [LARGE SCALE GENOMIC DNA]</scope>
    <source>
        <strain evidence="2 3">JR1/69-2-13</strain>
    </source>
</reference>
<dbReference type="Gene3D" id="3.40.190.10">
    <property type="entry name" value="Periplasmic binding protein-like II"/>
    <property type="match status" value="1"/>
</dbReference>
<proteinExistence type="inferred from homology"/>
<protein>
    <submittedName>
        <fullName evidence="2">Receptor</fullName>
    </submittedName>
</protein>
<dbReference type="Proteomes" id="UP000234328">
    <property type="component" value="Unassembled WGS sequence"/>
</dbReference>
<dbReference type="PANTHER" id="PTHR42928:SF5">
    <property type="entry name" value="BLR1237 PROTEIN"/>
    <property type="match status" value="1"/>
</dbReference>
<dbReference type="PIRSF" id="PIRSF017082">
    <property type="entry name" value="YflP"/>
    <property type="match status" value="1"/>
</dbReference>
<organism evidence="2 3">
    <name type="scientific">Pollutimonas nitritireducens</name>
    <dbReference type="NCBI Taxonomy" id="2045209"/>
    <lineage>
        <taxon>Bacteria</taxon>
        <taxon>Pseudomonadati</taxon>
        <taxon>Pseudomonadota</taxon>
        <taxon>Betaproteobacteria</taxon>
        <taxon>Burkholderiales</taxon>
        <taxon>Alcaligenaceae</taxon>
        <taxon>Pollutimonas</taxon>
    </lineage>
</organism>
<comment type="caution">
    <text evidence="2">The sequence shown here is derived from an EMBL/GenBank/DDBJ whole genome shotgun (WGS) entry which is preliminary data.</text>
</comment>
<comment type="similarity">
    <text evidence="1">Belongs to the UPF0065 (bug) family.</text>
</comment>
<dbReference type="CDD" id="cd07012">
    <property type="entry name" value="PBP2_Bug_TTT"/>
    <property type="match status" value="1"/>
</dbReference>
<gene>
    <name evidence="2" type="ORF">CR155_07705</name>
</gene>
<keyword evidence="3" id="KW-1185">Reference proteome</keyword>
<dbReference type="SUPFAM" id="SSF53850">
    <property type="entry name" value="Periplasmic binding protein-like II"/>
    <property type="match status" value="1"/>
</dbReference>
<keyword evidence="2" id="KW-0675">Receptor</keyword>
<dbReference type="AlphaFoldDB" id="A0A2N4UI77"/>
<evidence type="ECO:0000313" key="2">
    <source>
        <dbReference type="EMBL" id="PLC54719.1"/>
    </source>
</evidence>
<dbReference type="EMBL" id="PDNV01000004">
    <property type="protein sequence ID" value="PLC54719.1"/>
    <property type="molecule type" value="Genomic_DNA"/>
</dbReference>
<dbReference type="OrthoDB" id="8678477at2"/>
<sequence length="306" mass="31716">MAVAANAAYPERPIEVIISFPPAGATDALARAVGHRLSDKLGQTVVVQNRPGAGGAIGLTAAARAQTDGYNLYLAATTNQAIAAAIYPKQEVSLLKDFVPIGQVGFAPHALVVPASLPVKTVSELIAYLKDKPGNYNFASQGTGTLSHLESELFAASNQLDVMHIPYKGSVQALPDVANGSSTMMFDSVTGSMPMVQAGKIRYLAVASTSRVSLLPDVPTLAEAGVKNVVADNVFGLFAPKGVPPEVIATLSTALEAVLAEPALKASLAKQGSEVSYATPQALGVTIAQEHQYWSGVVKSANIQPQ</sequence>
<name>A0A2N4UI77_9BURK</name>
<dbReference type="InterPro" id="IPR042100">
    <property type="entry name" value="Bug_dom1"/>
</dbReference>
<dbReference type="PANTHER" id="PTHR42928">
    <property type="entry name" value="TRICARBOXYLATE-BINDING PROTEIN"/>
    <property type="match status" value="1"/>
</dbReference>
<accession>A0A2N4UI77</accession>
<evidence type="ECO:0000313" key="3">
    <source>
        <dbReference type="Proteomes" id="UP000234328"/>
    </source>
</evidence>
<dbReference type="Gene3D" id="3.40.190.150">
    <property type="entry name" value="Bordetella uptake gene, domain 1"/>
    <property type="match status" value="1"/>
</dbReference>
<dbReference type="InterPro" id="IPR005064">
    <property type="entry name" value="BUG"/>
</dbReference>
<dbReference type="Pfam" id="PF03401">
    <property type="entry name" value="TctC"/>
    <property type="match status" value="1"/>
</dbReference>
<evidence type="ECO:0000256" key="1">
    <source>
        <dbReference type="ARBA" id="ARBA00006987"/>
    </source>
</evidence>